<organism evidence="4 5">
    <name type="scientific">Gossypium raimondii</name>
    <name type="common">Peruvian cotton</name>
    <name type="synonym">Gossypium klotzschianum subsp. raimondii</name>
    <dbReference type="NCBI Taxonomy" id="29730"/>
    <lineage>
        <taxon>Eukaryota</taxon>
        <taxon>Viridiplantae</taxon>
        <taxon>Streptophyta</taxon>
        <taxon>Embryophyta</taxon>
        <taxon>Tracheophyta</taxon>
        <taxon>Spermatophyta</taxon>
        <taxon>Magnoliopsida</taxon>
        <taxon>eudicotyledons</taxon>
        <taxon>Gunneridae</taxon>
        <taxon>Pentapetalae</taxon>
        <taxon>rosids</taxon>
        <taxon>malvids</taxon>
        <taxon>Malvales</taxon>
        <taxon>Malvaceae</taxon>
        <taxon>Malvoideae</taxon>
        <taxon>Gossypium</taxon>
    </lineage>
</organism>
<dbReference type="InterPro" id="IPR027443">
    <property type="entry name" value="IPNS-like_sf"/>
</dbReference>
<proteinExistence type="predicted"/>
<dbReference type="Proteomes" id="UP000593578">
    <property type="component" value="Unassembled WGS sequence"/>
</dbReference>
<sequence length="146" mass="16445">MNDVKDVTHKFFHLPLSEKLKIKMTPNTGYRGYQKIKENITKGVPDLQEAIDYYREVKRGMYGSLGEILEGCNQWPKEPANFKASMEEYIRLCTDLSRKIMRGIALALGGSADEFEGEKGGDPFWVVRLIGYPGKSAAIPQNNDIG</sequence>
<feature type="non-terminal residue" evidence="4">
    <location>
        <position position="146"/>
    </location>
</feature>
<keyword evidence="1" id="KW-0479">Metal-binding</keyword>
<feature type="domain" description="Non-haem dioxygenase N-terminal" evidence="3">
    <location>
        <begin position="1"/>
        <end position="78"/>
    </location>
</feature>
<dbReference type="SUPFAM" id="SSF51197">
    <property type="entry name" value="Clavaminate synthase-like"/>
    <property type="match status" value="1"/>
</dbReference>
<reference evidence="4 5" key="1">
    <citation type="journal article" date="2019" name="Genome Biol. Evol.">
        <title>Insights into the evolution of the New World diploid cottons (Gossypium, subgenus Houzingenia) based on genome sequencing.</title>
        <authorList>
            <person name="Grover C.E."/>
            <person name="Arick M.A. 2nd"/>
            <person name="Thrash A."/>
            <person name="Conover J.L."/>
            <person name="Sanders W.S."/>
            <person name="Peterson D.G."/>
            <person name="Frelichowski J.E."/>
            <person name="Scheffler J.A."/>
            <person name="Scheffler B.E."/>
            <person name="Wendel J.F."/>
        </authorList>
    </citation>
    <scope>NUCLEOTIDE SEQUENCE [LARGE SCALE GENOMIC DNA]</scope>
    <source>
        <strain evidence="4">8</strain>
        <tissue evidence="4">Leaf</tissue>
    </source>
</reference>
<evidence type="ECO:0000313" key="4">
    <source>
        <dbReference type="EMBL" id="MBA0581778.1"/>
    </source>
</evidence>
<gene>
    <name evidence="4" type="ORF">Gorai_023949</name>
</gene>
<dbReference type="InterPro" id="IPR026992">
    <property type="entry name" value="DIOX_N"/>
</dbReference>
<evidence type="ECO:0000256" key="1">
    <source>
        <dbReference type="ARBA" id="ARBA00022723"/>
    </source>
</evidence>
<name>A0A7J8NXY3_GOSRA</name>
<evidence type="ECO:0000259" key="3">
    <source>
        <dbReference type="Pfam" id="PF14226"/>
    </source>
</evidence>
<dbReference type="Gene3D" id="2.60.120.330">
    <property type="entry name" value="B-lactam Antibiotic, Isopenicillin N Synthase, Chain"/>
    <property type="match status" value="1"/>
</dbReference>
<evidence type="ECO:0000313" key="5">
    <source>
        <dbReference type="Proteomes" id="UP000593578"/>
    </source>
</evidence>
<protein>
    <recommendedName>
        <fullName evidence="3">Non-haem dioxygenase N-terminal domain-containing protein</fullName>
    </recommendedName>
</protein>
<comment type="caution">
    <text evidence="4">The sequence shown here is derived from an EMBL/GenBank/DDBJ whole genome shotgun (WGS) entry which is preliminary data.</text>
</comment>
<keyword evidence="2" id="KW-0408">Iron</keyword>
<accession>A0A7J8NXY3</accession>
<evidence type="ECO:0000256" key="2">
    <source>
        <dbReference type="ARBA" id="ARBA00023004"/>
    </source>
</evidence>
<dbReference type="EMBL" id="JABEZZ010000003">
    <property type="protein sequence ID" value="MBA0581778.1"/>
    <property type="molecule type" value="Genomic_DNA"/>
</dbReference>
<dbReference type="AlphaFoldDB" id="A0A7J8NXY3"/>
<dbReference type="Pfam" id="PF14226">
    <property type="entry name" value="DIOX_N"/>
    <property type="match status" value="1"/>
</dbReference>
<dbReference type="GO" id="GO:0046872">
    <property type="term" value="F:metal ion binding"/>
    <property type="evidence" value="ECO:0007669"/>
    <property type="project" value="UniProtKB-KW"/>
</dbReference>